<accession>A0A183BW37</accession>
<evidence type="ECO:0000313" key="4">
    <source>
        <dbReference type="WBParaSite" id="GPLIN_000482600"/>
    </source>
</evidence>
<keyword evidence="1" id="KW-0472">Membrane</keyword>
<evidence type="ECO:0000256" key="1">
    <source>
        <dbReference type="SAM" id="Phobius"/>
    </source>
</evidence>
<keyword evidence="2" id="KW-0732">Signal</keyword>
<dbReference type="AlphaFoldDB" id="A0A183BW37"/>
<keyword evidence="1" id="KW-0812">Transmembrane</keyword>
<reference evidence="4" key="2">
    <citation type="submission" date="2016-06" db="UniProtKB">
        <authorList>
            <consortium name="WormBaseParasite"/>
        </authorList>
    </citation>
    <scope>IDENTIFICATION</scope>
</reference>
<organism evidence="3 4">
    <name type="scientific">Globodera pallida</name>
    <name type="common">Potato cyst nematode worm</name>
    <name type="synonym">Heterodera pallida</name>
    <dbReference type="NCBI Taxonomy" id="36090"/>
    <lineage>
        <taxon>Eukaryota</taxon>
        <taxon>Metazoa</taxon>
        <taxon>Ecdysozoa</taxon>
        <taxon>Nematoda</taxon>
        <taxon>Chromadorea</taxon>
        <taxon>Rhabditida</taxon>
        <taxon>Tylenchina</taxon>
        <taxon>Tylenchomorpha</taxon>
        <taxon>Tylenchoidea</taxon>
        <taxon>Heteroderidae</taxon>
        <taxon>Heteroderinae</taxon>
        <taxon>Globodera</taxon>
    </lineage>
</organism>
<feature type="transmembrane region" description="Helical" evidence="1">
    <location>
        <begin position="126"/>
        <end position="146"/>
    </location>
</feature>
<proteinExistence type="predicted"/>
<feature type="chain" id="PRO_5008146685" evidence="2">
    <location>
        <begin position="19"/>
        <end position="149"/>
    </location>
</feature>
<name>A0A183BW37_GLOPA</name>
<dbReference type="WBParaSite" id="GPLIN_000482600">
    <property type="protein sequence ID" value="GPLIN_000482600"/>
    <property type="gene ID" value="GPLIN_000482600"/>
</dbReference>
<evidence type="ECO:0000256" key="2">
    <source>
        <dbReference type="SAM" id="SignalP"/>
    </source>
</evidence>
<dbReference type="Proteomes" id="UP000050741">
    <property type="component" value="Unassembled WGS sequence"/>
</dbReference>
<evidence type="ECO:0000313" key="3">
    <source>
        <dbReference type="Proteomes" id="UP000050741"/>
    </source>
</evidence>
<reference evidence="3" key="1">
    <citation type="submission" date="2014-05" db="EMBL/GenBank/DDBJ databases">
        <title>The genome and life-stage specific transcriptomes of Globodera pallida elucidate key aspects of plant parasitism by a cyst nematode.</title>
        <authorList>
            <person name="Cotton J.A."/>
            <person name="Lilley C.J."/>
            <person name="Jones L.M."/>
            <person name="Kikuchi T."/>
            <person name="Reid A.J."/>
            <person name="Thorpe P."/>
            <person name="Tsai I.J."/>
            <person name="Beasley H."/>
            <person name="Blok V."/>
            <person name="Cock P.J.A."/>
            <person name="Van den Akker S.E."/>
            <person name="Holroyd N."/>
            <person name="Hunt M."/>
            <person name="Mantelin S."/>
            <person name="Naghra H."/>
            <person name="Pain A."/>
            <person name="Palomares-Rius J.E."/>
            <person name="Zarowiecki M."/>
            <person name="Berriman M."/>
            <person name="Jones J.T."/>
            <person name="Urwin P.E."/>
        </authorList>
    </citation>
    <scope>NUCLEOTIDE SEQUENCE [LARGE SCALE GENOMIC DNA]</scope>
    <source>
        <strain evidence="3">Lindley</strain>
    </source>
</reference>
<protein>
    <submittedName>
        <fullName evidence="4">Activin_recp domain-containing protein</fullName>
    </submittedName>
</protein>
<keyword evidence="1" id="KW-1133">Transmembrane helix</keyword>
<sequence length="149" mass="15913">MYAIVLLLLAVLLRATNALECWQGMTEITTPGGTINLMAFKKCPAHLAFTHCTKISCSMDEEALKEIPDIPPGTKSQTGTAKGCLLPMAECELPEEGISPTGVPYKTLKKYCKMSCCEGNGCNGTLGLGSLGTVAAIMALFSAFFVRWN</sequence>
<feature type="signal peptide" evidence="2">
    <location>
        <begin position="1"/>
        <end position="18"/>
    </location>
</feature>
<keyword evidence="3" id="KW-1185">Reference proteome</keyword>